<dbReference type="RefSeq" id="XP_003677778.1">
    <property type="nucleotide sequence ID" value="XM_003677730.1"/>
</dbReference>
<dbReference type="eggNOG" id="KOG0280">
    <property type="taxonomic scope" value="Eukaryota"/>
</dbReference>
<keyword evidence="2" id="KW-0853">WD repeat</keyword>
<comment type="similarity">
    <text evidence="5">Belongs to the DPH7 family.</text>
</comment>
<protein>
    <recommendedName>
        <fullName evidence="6">methylated diphthine methylhydrolase</fullName>
        <ecNumber evidence="6">3.1.1.97</ecNumber>
    </recommendedName>
</protein>
<dbReference type="Proteomes" id="UP000001640">
    <property type="component" value="Chromosome 8"/>
</dbReference>
<dbReference type="OMA" id="LVCCMYD"/>
<gene>
    <name evidence="8" type="primary">NCAS0H01190</name>
    <name evidence="8" type="ordered locus">NCAS_0H01190</name>
</gene>
<dbReference type="PANTHER" id="PTHR46042">
    <property type="entry name" value="DIPHTHINE METHYLTRANSFERASE"/>
    <property type="match status" value="1"/>
</dbReference>
<reference evidence="8 9" key="1">
    <citation type="journal article" date="2011" name="Proc. Natl. Acad. Sci. U.S.A.">
        <title>Evolutionary erosion of yeast sex chromosomes by mating-type switching accidents.</title>
        <authorList>
            <person name="Gordon J.L."/>
            <person name="Armisen D."/>
            <person name="Proux-Wera E."/>
            <person name="Oheigeartaigh S.S."/>
            <person name="Byrne K.P."/>
            <person name="Wolfe K.H."/>
        </authorList>
    </citation>
    <scope>NUCLEOTIDE SEQUENCE [LARGE SCALE GENOMIC DNA]</scope>
    <source>
        <strain evidence="9">ATCC 76901 / BCRC 22586 / CBS 4309 / NBRC 1992 / NRRL Y-12630</strain>
    </source>
</reference>
<dbReference type="OrthoDB" id="1930760at2759"/>
<dbReference type="InParanoid" id="G0VIV2"/>
<dbReference type="HOGENOM" id="CLU_036100_0_0_1"/>
<evidence type="ECO:0000313" key="9">
    <source>
        <dbReference type="Proteomes" id="UP000001640"/>
    </source>
</evidence>
<organism evidence="8 9">
    <name type="scientific">Naumovozyma castellii</name>
    <name type="common">Yeast</name>
    <name type="synonym">Saccharomyces castellii</name>
    <dbReference type="NCBI Taxonomy" id="27288"/>
    <lineage>
        <taxon>Eukaryota</taxon>
        <taxon>Fungi</taxon>
        <taxon>Dikarya</taxon>
        <taxon>Ascomycota</taxon>
        <taxon>Saccharomycotina</taxon>
        <taxon>Saccharomycetes</taxon>
        <taxon>Saccharomycetales</taxon>
        <taxon>Saccharomycetaceae</taxon>
        <taxon>Naumovozyma</taxon>
    </lineage>
</organism>
<comment type="pathway">
    <text evidence="1">Protein modification; peptidyl-diphthamide biosynthesis.</text>
</comment>
<proteinExistence type="inferred from homology"/>
<dbReference type="SMART" id="SM00320">
    <property type="entry name" value="WD40"/>
    <property type="match status" value="4"/>
</dbReference>
<dbReference type="AlphaFoldDB" id="G0VIV2"/>
<sequence>MEESLVDKQTTTIYPPCCLRILHDKFIILGTYELEKKTGFRVGSLDILDDNLQVIRSHPTYGAILDLKVSPFDETLLCSGHSTGNVMLWRFCNDHLELVTNLQIFESDTLCTSLHFSPLDPKLLIVTNTAGEVATIDIECGESIFTTQAVKDAYSKVSVKEIEVQEKPERVIETYPEIFSRQHGLECWTAEFGQLAPFQDVIFTGGDDATIMAHDLRSHDAIWTNNRIHEAGVVGIKCATPTFRPHKPTSIITGSYDDNIRSLDLRMLGDAIYPADNIPAAQTSSRNLGGGVWRFSECPHSEDKLLVCCMYDGAKIVSLDEEATGTEDYFQVTNYLKKGHESMCYGGDWGNKFIVTCSFYDKSVQMWCP</sequence>
<dbReference type="GeneID" id="96905108"/>
<dbReference type="EMBL" id="HE576759">
    <property type="protein sequence ID" value="CCC71429.1"/>
    <property type="molecule type" value="Genomic_DNA"/>
</dbReference>
<dbReference type="InterPro" id="IPR015943">
    <property type="entry name" value="WD40/YVTN_repeat-like_dom_sf"/>
</dbReference>
<dbReference type="InterPro" id="IPR001680">
    <property type="entry name" value="WD40_rpt"/>
</dbReference>
<dbReference type="GO" id="GO:0017183">
    <property type="term" value="P:protein histidyl modification to diphthamide"/>
    <property type="evidence" value="ECO:0007669"/>
    <property type="project" value="EnsemblFungi"/>
</dbReference>
<comment type="catalytic activity">
    <reaction evidence="7">
        <text>diphthine methyl ester-[translation elongation factor 2] + H2O = diphthine-[translation elongation factor 2] + methanol + H(+)</text>
        <dbReference type="Rhea" id="RHEA:42656"/>
        <dbReference type="Rhea" id="RHEA-COMP:10172"/>
        <dbReference type="Rhea" id="RHEA-COMP:10173"/>
        <dbReference type="ChEBI" id="CHEBI:15377"/>
        <dbReference type="ChEBI" id="CHEBI:15378"/>
        <dbReference type="ChEBI" id="CHEBI:17790"/>
        <dbReference type="ChEBI" id="CHEBI:79005"/>
        <dbReference type="ChEBI" id="CHEBI:82696"/>
        <dbReference type="EC" id="3.1.1.97"/>
    </reaction>
</comment>
<evidence type="ECO:0000256" key="7">
    <source>
        <dbReference type="ARBA" id="ARBA00047551"/>
    </source>
</evidence>
<dbReference type="PANTHER" id="PTHR46042:SF1">
    <property type="entry name" value="DIPHTHINE METHYLTRANSFERASE"/>
    <property type="match status" value="1"/>
</dbReference>
<keyword evidence="9" id="KW-1185">Reference proteome</keyword>
<evidence type="ECO:0000256" key="1">
    <source>
        <dbReference type="ARBA" id="ARBA00005156"/>
    </source>
</evidence>
<dbReference type="Gene3D" id="2.130.10.10">
    <property type="entry name" value="YVTN repeat-like/Quinoprotein amine dehydrogenase"/>
    <property type="match status" value="1"/>
</dbReference>
<keyword evidence="4" id="KW-0378">Hydrolase</keyword>
<dbReference type="InterPro" id="IPR052415">
    <property type="entry name" value="Diphthine_MTase"/>
</dbReference>
<evidence type="ECO:0000256" key="2">
    <source>
        <dbReference type="ARBA" id="ARBA00022574"/>
    </source>
</evidence>
<dbReference type="InterPro" id="IPR036322">
    <property type="entry name" value="WD40_repeat_dom_sf"/>
</dbReference>
<evidence type="ECO:0000256" key="4">
    <source>
        <dbReference type="ARBA" id="ARBA00022801"/>
    </source>
</evidence>
<dbReference type="STRING" id="1064592.G0VIV2"/>
<evidence type="ECO:0000313" key="8">
    <source>
        <dbReference type="EMBL" id="CCC71429.1"/>
    </source>
</evidence>
<evidence type="ECO:0000256" key="6">
    <source>
        <dbReference type="ARBA" id="ARBA00039131"/>
    </source>
</evidence>
<dbReference type="GO" id="GO:0032456">
    <property type="term" value="P:endocytic recycling"/>
    <property type="evidence" value="ECO:0007669"/>
    <property type="project" value="EnsemblFungi"/>
</dbReference>
<name>G0VIV2_NAUCA</name>
<dbReference type="SUPFAM" id="SSF50978">
    <property type="entry name" value="WD40 repeat-like"/>
    <property type="match status" value="1"/>
</dbReference>
<dbReference type="EC" id="3.1.1.97" evidence="6"/>
<dbReference type="KEGG" id="ncs:NCAS_0H01190"/>
<evidence type="ECO:0000256" key="3">
    <source>
        <dbReference type="ARBA" id="ARBA00022737"/>
    </source>
</evidence>
<accession>G0VIV2</accession>
<dbReference type="FunCoup" id="G0VIV2">
    <property type="interactions" value="136"/>
</dbReference>
<reference key="2">
    <citation type="submission" date="2011-08" db="EMBL/GenBank/DDBJ databases">
        <title>Genome sequence of Naumovozyma castellii.</title>
        <authorList>
            <person name="Gordon J.L."/>
            <person name="Armisen D."/>
            <person name="Proux-Wera E."/>
            <person name="OhEigeartaigh S.S."/>
            <person name="Byrne K.P."/>
            <person name="Wolfe K.H."/>
        </authorList>
    </citation>
    <scope>NUCLEOTIDE SEQUENCE</scope>
    <source>
        <strain>Type strain:CBS 4309</strain>
    </source>
</reference>
<dbReference type="GO" id="GO:0061685">
    <property type="term" value="F:diphthine methylesterase activity"/>
    <property type="evidence" value="ECO:0007669"/>
    <property type="project" value="UniProtKB-EC"/>
</dbReference>
<dbReference type="GO" id="GO:0005768">
    <property type="term" value="C:endosome"/>
    <property type="evidence" value="ECO:0007669"/>
    <property type="project" value="EnsemblFungi"/>
</dbReference>
<evidence type="ECO:0000256" key="5">
    <source>
        <dbReference type="ARBA" id="ARBA00038092"/>
    </source>
</evidence>
<keyword evidence="3" id="KW-0677">Repeat</keyword>